<reference evidence="1" key="1">
    <citation type="submission" date="2023-05" db="EMBL/GenBank/DDBJ databases">
        <title>Anaerotaeda fermentans gen. nov., sp. nov., a novel anaerobic planctomycete of the new family within the order Sedimentisphaerales isolated from Taman Peninsula, Russia.</title>
        <authorList>
            <person name="Khomyakova M.A."/>
            <person name="Merkel A.Y."/>
            <person name="Slobodkin A.I."/>
        </authorList>
    </citation>
    <scope>NUCLEOTIDE SEQUENCE</scope>
    <source>
        <strain evidence="1">M17dextr</strain>
    </source>
</reference>
<dbReference type="Proteomes" id="UP001431776">
    <property type="component" value="Unassembled WGS sequence"/>
</dbReference>
<gene>
    <name evidence="1" type="ORF">QJ522_07655</name>
</gene>
<dbReference type="RefSeq" id="WP_349244328.1">
    <property type="nucleotide sequence ID" value="NZ_JASCXX010000007.1"/>
</dbReference>
<sequence length="283" mass="32826">MIERQELIDDKHDILTHRARRNTIYILTLDPILGTDVAERIGGDSRLKGCEIIQPSAGTIRDTVETMERAAPDTTRARLLIFDVRRAGLPKLRKVHRDIIGFNRKDFNKLCFSVLIGDGPPMLYQNGRGLDVFTIYLGAHRVDYHPAVFFYDPLLHYEPSEAKLGAIDDEFALRDDVPQRLAPYFRKGEETTVGTIRQYFRAVDKPDEVRWKRCRMLRRLYRKEINERLPGREDQVKAWTSRKGLQLATEKMNLYPMYFEDWVYKLMHKAERNADEAGGGGSP</sequence>
<organism evidence="1 2">
    <name type="scientific">Anaerobaca lacustris</name>
    <dbReference type="NCBI Taxonomy" id="3044600"/>
    <lineage>
        <taxon>Bacteria</taxon>
        <taxon>Pseudomonadati</taxon>
        <taxon>Planctomycetota</taxon>
        <taxon>Phycisphaerae</taxon>
        <taxon>Sedimentisphaerales</taxon>
        <taxon>Anaerobacaceae</taxon>
        <taxon>Anaerobaca</taxon>
    </lineage>
</organism>
<keyword evidence="2" id="KW-1185">Reference proteome</keyword>
<evidence type="ECO:0000313" key="1">
    <source>
        <dbReference type="EMBL" id="MDI6448918.1"/>
    </source>
</evidence>
<name>A0AAW6U107_9BACT</name>
<dbReference type="EMBL" id="JASCXX010000007">
    <property type="protein sequence ID" value="MDI6448918.1"/>
    <property type="molecule type" value="Genomic_DNA"/>
</dbReference>
<accession>A0AAW6U107</accession>
<dbReference type="AlphaFoldDB" id="A0AAW6U107"/>
<comment type="caution">
    <text evidence="1">The sequence shown here is derived from an EMBL/GenBank/DDBJ whole genome shotgun (WGS) entry which is preliminary data.</text>
</comment>
<protein>
    <submittedName>
        <fullName evidence="1">Uncharacterized protein</fullName>
    </submittedName>
</protein>
<proteinExistence type="predicted"/>
<evidence type="ECO:0000313" key="2">
    <source>
        <dbReference type="Proteomes" id="UP001431776"/>
    </source>
</evidence>